<gene>
    <name evidence="2" type="ORF">g.50619</name>
    <name evidence="1" type="ORF">g.50621</name>
    <name evidence="3" type="ORF">g.50623</name>
</gene>
<organism evidence="3">
    <name type="scientific">Homalodisca liturata</name>
    <dbReference type="NCBI Taxonomy" id="320908"/>
    <lineage>
        <taxon>Eukaryota</taxon>
        <taxon>Metazoa</taxon>
        <taxon>Ecdysozoa</taxon>
        <taxon>Arthropoda</taxon>
        <taxon>Hexapoda</taxon>
        <taxon>Insecta</taxon>
        <taxon>Pterygota</taxon>
        <taxon>Neoptera</taxon>
        <taxon>Paraneoptera</taxon>
        <taxon>Hemiptera</taxon>
        <taxon>Auchenorrhyncha</taxon>
        <taxon>Membracoidea</taxon>
        <taxon>Cicadellidae</taxon>
        <taxon>Cicadellinae</taxon>
        <taxon>Proconiini</taxon>
        <taxon>Homalodisca</taxon>
    </lineage>
</organism>
<evidence type="ECO:0000313" key="2">
    <source>
        <dbReference type="EMBL" id="JAS92078.1"/>
    </source>
</evidence>
<name>A0A1B6K4R5_9HEMI</name>
<evidence type="ECO:0000313" key="3">
    <source>
        <dbReference type="EMBL" id="JAT06438.1"/>
    </source>
</evidence>
<dbReference type="EMBL" id="GECU01001269">
    <property type="protein sequence ID" value="JAT06438.1"/>
    <property type="molecule type" value="Transcribed_RNA"/>
</dbReference>
<protein>
    <recommendedName>
        <fullName evidence="4">PHD-type domain-containing protein</fullName>
    </recommendedName>
</protein>
<dbReference type="EMBL" id="GECU01015628">
    <property type="protein sequence ID" value="JAS92078.1"/>
    <property type="molecule type" value="Transcribed_RNA"/>
</dbReference>
<feature type="non-terminal residue" evidence="3">
    <location>
        <position position="153"/>
    </location>
</feature>
<dbReference type="InterPro" id="IPR013083">
    <property type="entry name" value="Znf_RING/FYVE/PHD"/>
</dbReference>
<dbReference type="AlphaFoldDB" id="A0A1B6K4R5"/>
<dbReference type="EMBL" id="GECU01023142">
    <property type="protein sequence ID" value="JAS84564.1"/>
    <property type="molecule type" value="Transcribed_RNA"/>
</dbReference>
<accession>A0A1B6K4R5</accession>
<proteinExistence type="predicted"/>
<dbReference type="SUPFAM" id="SSF57903">
    <property type="entry name" value="FYVE/PHD zinc finger"/>
    <property type="match status" value="1"/>
</dbReference>
<dbReference type="InterPro" id="IPR011011">
    <property type="entry name" value="Znf_FYVE_PHD"/>
</dbReference>
<evidence type="ECO:0008006" key="4">
    <source>
        <dbReference type="Google" id="ProtNLM"/>
    </source>
</evidence>
<evidence type="ECO:0000313" key="1">
    <source>
        <dbReference type="EMBL" id="JAS84564.1"/>
    </source>
</evidence>
<dbReference type="Gene3D" id="3.30.40.10">
    <property type="entry name" value="Zinc/RING finger domain, C3HC4 (zinc finger)"/>
    <property type="match status" value="1"/>
</dbReference>
<sequence length="153" mass="17197">MDSNNSKSKYPCGSCGIGVKYSAIFCTATYRLWFHLGCVNISDRQLKKMTPADINSWTCNNCKATMDQFPRPDHYNLNSSLSTPNPNNQRLACPISFNSSDTIQELQTSLIENNCLENSDSQEEKLEMAAKIGSALVEENKFLKEETLKLKTK</sequence>
<reference evidence="3" key="1">
    <citation type="submission" date="2015-11" db="EMBL/GenBank/DDBJ databases">
        <title>De novo transcriptome assembly of four potential Pierce s Disease insect vectors from Arizona vineyards.</title>
        <authorList>
            <person name="Tassone E.E."/>
        </authorList>
    </citation>
    <scope>NUCLEOTIDE SEQUENCE</scope>
</reference>